<keyword evidence="1" id="KW-0812">Transmembrane</keyword>
<evidence type="ECO:0008006" key="4">
    <source>
        <dbReference type="Google" id="ProtNLM"/>
    </source>
</evidence>
<feature type="transmembrane region" description="Helical" evidence="1">
    <location>
        <begin position="6"/>
        <end position="24"/>
    </location>
</feature>
<keyword evidence="1" id="KW-1133">Transmembrane helix</keyword>
<dbReference type="Proteomes" id="UP001519296">
    <property type="component" value="Unassembled WGS sequence"/>
</dbReference>
<organism evidence="2 3">
    <name type="scientific">Streptococcus oricebi</name>
    <dbReference type="NCBI Taxonomy" id="1547447"/>
    <lineage>
        <taxon>Bacteria</taxon>
        <taxon>Bacillati</taxon>
        <taxon>Bacillota</taxon>
        <taxon>Bacilli</taxon>
        <taxon>Lactobacillales</taxon>
        <taxon>Streptococcaceae</taxon>
        <taxon>Streptococcus</taxon>
    </lineage>
</organism>
<comment type="caution">
    <text evidence="2">The sequence shown here is derived from an EMBL/GenBank/DDBJ whole genome shotgun (WGS) entry which is preliminary data.</text>
</comment>
<gene>
    <name evidence="2" type="ORF">C4K46_00055</name>
</gene>
<proteinExistence type="predicted"/>
<evidence type="ECO:0000313" key="2">
    <source>
        <dbReference type="EMBL" id="MBP2622331.1"/>
    </source>
</evidence>
<protein>
    <recommendedName>
        <fullName evidence="4">TipC family immunity protein</fullName>
    </recommendedName>
</protein>
<dbReference type="NCBIfam" id="NF033863">
    <property type="entry name" value="immun_TipC_fam"/>
    <property type="match status" value="1"/>
</dbReference>
<evidence type="ECO:0000256" key="1">
    <source>
        <dbReference type="SAM" id="Phobius"/>
    </source>
</evidence>
<evidence type="ECO:0000313" key="3">
    <source>
        <dbReference type="Proteomes" id="UP001519296"/>
    </source>
</evidence>
<keyword evidence="1" id="KW-0472">Membrane</keyword>
<name>A0ABS5B1F5_9STRE</name>
<dbReference type="RefSeq" id="WP_209626157.1">
    <property type="nucleotide sequence ID" value="NZ_PRDG01000001.1"/>
</dbReference>
<sequence>MSKRKIIVVVTGFLLVLLSVFFWFSMTRPKNIFEEIYYQEKETYLSQNPILNKIKGVIAGSYKDTSDLYKNNPVVRYQNASLPKGVYDTNYNFSLDKKFYIINFEKIISDDIGILFYNTYSLQDKALTRKIQIVIGKRENTTRNYIDSNQEIQKYLSDYHISKDDLESYYNEIMNKLVLKDWISVYDSRFSPTNYGDVKVVTEW</sequence>
<dbReference type="InterPro" id="IPR048042">
    <property type="entry name" value="TipC-like"/>
</dbReference>
<reference evidence="2 3" key="1">
    <citation type="submission" date="2018-02" db="EMBL/GenBank/DDBJ databases">
        <title>Draft genome sequence of Streptococcus oricebi CCUG 70868T type strain.</title>
        <authorList>
            <person name="Mendez V."/>
            <person name="Salva-Serra F."/>
            <person name="Jaen-Luchoro D."/>
            <person name="Gonzales-Siles L."/>
            <person name="Karlsson R."/>
            <person name="Engstrom-Jakobsson H."/>
            <person name="Busquets A."/>
            <person name="Gomila M."/>
            <person name="Pineiro-Iglesias B."/>
            <person name="Bennasar-Figueras A."/>
            <person name="Seeger M."/>
            <person name="Moore E."/>
        </authorList>
    </citation>
    <scope>NUCLEOTIDE SEQUENCE [LARGE SCALE GENOMIC DNA]</scope>
    <source>
        <strain evidence="2 3">CCUG 70868</strain>
    </source>
</reference>
<accession>A0ABS5B1F5</accession>
<keyword evidence="3" id="KW-1185">Reference proteome</keyword>
<dbReference type="EMBL" id="PRDG01000001">
    <property type="protein sequence ID" value="MBP2622331.1"/>
    <property type="molecule type" value="Genomic_DNA"/>
</dbReference>